<feature type="region of interest" description="Disordered" evidence="6">
    <location>
        <begin position="93"/>
        <end position="112"/>
    </location>
</feature>
<keyword evidence="7" id="KW-1133">Transmembrane helix</keyword>
<dbReference type="PANTHER" id="PTHR34220:SF7">
    <property type="entry name" value="SENSOR HISTIDINE KINASE YPDA"/>
    <property type="match status" value="1"/>
</dbReference>
<feature type="transmembrane region" description="Helical" evidence="7">
    <location>
        <begin position="21"/>
        <end position="41"/>
    </location>
</feature>
<evidence type="ECO:0000313" key="10">
    <source>
        <dbReference type="Proteomes" id="UP000190626"/>
    </source>
</evidence>
<dbReference type="InterPro" id="IPR005467">
    <property type="entry name" value="His_kinase_dom"/>
</dbReference>
<reference evidence="10" key="1">
    <citation type="submission" date="2016-07" db="EMBL/GenBank/DDBJ databases">
        <authorList>
            <person name="Florea S."/>
            <person name="Webb J.S."/>
            <person name="Jaromczyk J."/>
            <person name="Schardl C.L."/>
        </authorList>
    </citation>
    <scope>NUCLEOTIDE SEQUENCE [LARGE SCALE GENOMIC DNA]</scope>
    <source>
        <strain evidence="10">CY1</strain>
    </source>
</reference>
<dbReference type="GO" id="GO:0016020">
    <property type="term" value="C:membrane"/>
    <property type="evidence" value="ECO:0007669"/>
    <property type="project" value="InterPro"/>
</dbReference>
<protein>
    <submittedName>
        <fullName evidence="9">Histidine kinase</fullName>
    </submittedName>
</protein>
<evidence type="ECO:0000256" key="2">
    <source>
        <dbReference type="ARBA" id="ARBA00022741"/>
    </source>
</evidence>
<dbReference type="Gene3D" id="3.30.565.10">
    <property type="entry name" value="Histidine kinase-like ATPase, C-terminal domain"/>
    <property type="match status" value="1"/>
</dbReference>
<dbReference type="EMBL" id="MBTG01000011">
    <property type="protein sequence ID" value="OPH58079.1"/>
    <property type="molecule type" value="Genomic_DNA"/>
</dbReference>
<gene>
    <name evidence="9" type="ORF">BC351_24345</name>
</gene>
<dbReference type="InterPro" id="IPR010559">
    <property type="entry name" value="Sig_transdc_His_kin_internal"/>
</dbReference>
<dbReference type="Proteomes" id="UP000190626">
    <property type="component" value="Unassembled WGS sequence"/>
</dbReference>
<evidence type="ECO:0000256" key="7">
    <source>
        <dbReference type="SAM" id="Phobius"/>
    </source>
</evidence>
<feature type="transmembrane region" description="Helical" evidence="7">
    <location>
        <begin position="313"/>
        <end position="337"/>
    </location>
</feature>
<comment type="caution">
    <text evidence="9">The sequence shown here is derived from an EMBL/GenBank/DDBJ whole genome shotgun (WGS) entry which is preliminary data.</text>
</comment>
<keyword evidence="4" id="KW-0067">ATP-binding</keyword>
<sequence length="595" mass="67656">MNKRLRFLLSKFRLQRLRSRFLVAMIIISLPPLFILGYFSFDIAKNTLMETNAQTYENHLETSSEVADLLFRSIINMNRSIVVNNEVREVLSNSNAAQSSGPKSADSTESTSEWTSNKLQKAINNNQFDTKFVNSICVFNLEFKTFCTGRSDDAGVYEKPDKIKLIQQTDWYQSALQDQGKVVFLGYDILDHSKNSFSTVKLFRDASSPSGQTIGLLVVNISTDIFTNIFNENSNTGGFMALDNSSESSKIVFNNGLTDKSVLKEGDNQSLIQQLQQNGYLISQYQNQTTDWTFIHLIKVNELLKQSNQIRTLTTLIAVSMGIIALMYAIFISGSITRPLLQIKKMMVDWTMGAREFDETFEQDEVGTIGETFKRVVSENKQLNERLVHSELKEREAELRALQAQIKPHFLYNTLDSIYWMATLQKNHDVAQMAISLSESFKLSLNKGKDTISVFKELKHIEHYMTIQNIRYHNRFQYVQEVEPALMGMEIMKLLLQPLVENAIYHGLEPKVGEGTIRLTGKRDEGFLVFTVEDDGVGIADLTVTEQGYGLKNVRERLTLYYGTTSSLTISSVVNQGTQLQIRFQLFGEKRDADA</sequence>
<evidence type="ECO:0000256" key="3">
    <source>
        <dbReference type="ARBA" id="ARBA00022777"/>
    </source>
</evidence>
<keyword evidence="7" id="KW-0472">Membrane</keyword>
<dbReference type="SMART" id="SM00387">
    <property type="entry name" value="HATPase_c"/>
    <property type="match status" value="1"/>
</dbReference>
<accession>A0A1V4HKZ1</accession>
<dbReference type="PROSITE" id="PS50109">
    <property type="entry name" value="HIS_KIN"/>
    <property type="match status" value="1"/>
</dbReference>
<dbReference type="InterPro" id="IPR036890">
    <property type="entry name" value="HATPase_C_sf"/>
</dbReference>
<dbReference type="AlphaFoldDB" id="A0A1V4HKZ1"/>
<dbReference type="PANTHER" id="PTHR34220">
    <property type="entry name" value="SENSOR HISTIDINE KINASE YPDA"/>
    <property type="match status" value="1"/>
</dbReference>
<name>A0A1V4HKZ1_9BACL</name>
<keyword evidence="10" id="KW-1185">Reference proteome</keyword>
<organism evidence="9 10">
    <name type="scientific">Paenibacillus ferrarius</name>
    <dbReference type="NCBI Taxonomy" id="1469647"/>
    <lineage>
        <taxon>Bacteria</taxon>
        <taxon>Bacillati</taxon>
        <taxon>Bacillota</taxon>
        <taxon>Bacilli</taxon>
        <taxon>Bacillales</taxon>
        <taxon>Paenibacillaceae</taxon>
        <taxon>Paenibacillus</taxon>
    </lineage>
</organism>
<keyword evidence="3 9" id="KW-0418">Kinase</keyword>
<dbReference type="Gene3D" id="6.10.340.10">
    <property type="match status" value="1"/>
</dbReference>
<evidence type="ECO:0000256" key="1">
    <source>
        <dbReference type="ARBA" id="ARBA00022679"/>
    </source>
</evidence>
<dbReference type="Pfam" id="PF06580">
    <property type="entry name" value="His_kinase"/>
    <property type="match status" value="1"/>
</dbReference>
<dbReference type="GO" id="GO:0005524">
    <property type="term" value="F:ATP binding"/>
    <property type="evidence" value="ECO:0007669"/>
    <property type="project" value="UniProtKB-KW"/>
</dbReference>
<dbReference type="RefSeq" id="WP_079412465.1">
    <property type="nucleotide sequence ID" value="NZ_MBTG01000011.1"/>
</dbReference>
<evidence type="ECO:0000256" key="5">
    <source>
        <dbReference type="ARBA" id="ARBA00023012"/>
    </source>
</evidence>
<dbReference type="GO" id="GO:0000155">
    <property type="term" value="F:phosphorelay sensor kinase activity"/>
    <property type="evidence" value="ECO:0007669"/>
    <property type="project" value="InterPro"/>
</dbReference>
<evidence type="ECO:0000256" key="6">
    <source>
        <dbReference type="SAM" id="MobiDB-lite"/>
    </source>
</evidence>
<dbReference type="InterPro" id="IPR050640">
    <property type="entry name" value="Bact_2-comp_sensor_kinase"/>
</dbReference>
<evidence type="ECO:0000259" key="8">
    <source>
        <dbReference type="PROSITE" id="PS50109"/>
    </source>
</evidence>
<dbReference type="SUPFAM" id="SSF55874">
    <property type="entry name" value="ATPase domain of HSP90 chaperone/DNA topoisomerase II/histidine kinase"/>
    <property type="match status" value="1"/>
</dbReference>
<keyword evidence="5" id="KW-0902">Two-component regulatory system</keyword>
<evidence type="ECO:0000313" key="9">
    <source>
        <dbReference type="EMBL" id="OPH58079.1"/>
    </source>
</evidence>
<dbReference type="OrthoDB" id="9776552at2"/>
<proteinExistence type="predicted"/>
<keyword evidence="7" id="KW-0812">Transmembrane</keyword>
<dbReference type="InterPro" id="IPR003594">
    <property type="entry name" value="HATPase_dom"/>
</dbReference>
<feature type="domain" description="Histidine kinase" evidence="8">
    <location>
        <begin position="492"/>
        <end position="588"/>
    </location>
</feature>
<keyword evidence="2" id="KW-0547">Nucleotide-binding</keyword>
<keyword evidence="1" id="KW-0808">Transferase</keyword>
<dbReference type="STRING" id="1469647.BC351_24345"/>
<dbReference type="Pfam" id="PF02518">
    <property type="entry name" value="HATPase_c"/>
    <property type="match status" value="1"/>
</dbReference>
<evidence type="ECO:0000256" key="4">
    <source>
        <dbReference type="ARBA" id="ARBA00022840"/>
    </source>
</evidence>